<sequence length="126" mass="14426">MDEIHESNSSNNSQNSKKRKVDTLPLALVSSNESDESNEENSISKMWLYFKKDKIKQVERCKDQQPLSVIANNGFIELIREAVSNYKLPSNKAIKILLSQAFMHTKQQLMNKLSETLFYGSLTTNL</sequence>
<evidence type="ECO:0000313" key="1">
    <source>
        <dbReference type="EMBL" id="CAG8733303.1"/>
    </source>
</evidence>
<proteinExistence type="predicted"/>
<organism evidence="1 2">
    <name type="scientific">Cetraspora pellucida</name>
    <dbReference type="NCBI Taxonomy" id="1433469"/>
    <lineage>
        <taxon>Eukaryota</taxon>
        <taxon>Fungi</taxon>
        <taxon>Fungi incertae sedis</taxon>
        <taxon>Mucoromycota</taxon>
        <taxon>Glomeromycotina</taxon>
        <taxon>Glomeromycetes</taxon>
        <taxon>Diversisporales</taxon>
        <taxon>Gigasporaceae</taxon>
        <taxon>Cetraspora</taxon>
    </lineage>
</organism>
<dbReference type="Proteomes" id="UP000789366">
    <property type="component" value="Unassembled WGS sequence"/>
</dbReference>
<keyword evidence="2" id="KW-1185">Reference proteome</keyword>
<reference evidence="1" key="1">
    <citation type="submission" date="2021-06" db="EMBL/GenBank/DDBJ databases">
        <authorList>
            <person name="Kallberg Y."/>
            <person name="Tangrot J."/>
            <person name="Rosling A."/>
        </authorList>
    </citation>
    <scope>NUCLEOTIDE SEQUENCE</scope>
    <source>
        <strain evidence="1">28 12/20/2015</strain>
    </source>
</reference>
<protein>
    <submittedName>
        <fullName evidence="1">3245_t:CDS:1</fullName>
    </submittedName>
</protein>
<evidence type="ECO:0000313" key="2">
    <source>
        <dbReference type="Proteomes" id="UP000789366"/>
    </source>
</evidence>
<gene>
    <name evidence="1" type="ORF">SPELUC_LOCUS13265</name>
</gene>
<name>A0ACA9Q466_9GLOM</name>
<comment type="caution">
    <text evidence="1">The sequence shown here is derived from an EMBL/GenBank/DDBJ whole genome shotgun (WGS) entry which is preliminary data.</text>
</comment>
<dbReference type="EMBL" id="CAJVPW010034348">
    <property type="protein sequence ID" value="CAG8733303.1"/>
    <property type="molecule type" value="Genomic_DNA"/>
</dbReference>
<accession>A0ACA9Q466</accession>